<evidence type="ECO:0000256" key="1">
    <source>
        <dbReference type="SAM" id="Phobius"/>
    </source>
</evidence>
<evidence type="ECO:0000313" key="2">
    <source>
        <dbReference type="EMBL" id="MDZ5474425.1"/>
    </source>
</evidence>
<name>A0ABU5J4T1_9BACI</name>
<sequence>MLKKGWSKVNNVYTNYVKNERGAQALEWVALGLVVLAIMGVIAAGIEGDTSIGKAIVNKLKGLIEGI</sequence>
<feature type="transmembrane region" description="Helical" evidence="1">
    <location>
        <begin position="28"/>
        <end position="46"/>
    </location>
</feature>
<proteinExistence type="predicted"/>
<protein>
    <recommendedName>
        <fullName evidence="4">Pilus assembly protein Flp/PilA</fullName>
    </recommendedName>
</protein>
<keyword evidence="1" id="KW-1133">Transmembrane helix</keyword>
<evidence type="ECO:0000313" key="3">
    <source>
        <dbReference type="Proteomes" id="UP001290455"/>
    </source>
</evidence>
<dbReference type="RefSeq" id="WP_322448707.1">
    <property type="nucleotide sequence ID" value="NZ_JAXOFX010000025.1"/>
</dbReference>
<accession>A0ABU5J4T1</accession>
<keyword evidence="1" id="KW-0472">Membrane</keyword>
<organism evidence="2 3">
    <name type="scientific">Robertmurraya mangrovi</name>
    <dbReference type="NCBI Taxonomy" id="3098077"/>
    <lineage>
        <taxon>Bacteria</taxon>
        <taxon>Bacillati</taxon>
        <taxon>Bacillota</taxon>
        <taxon>Bacilli</taxon>
        <taxon>Bacillales</taxon>
        <taxon>Bacillaceae</taxon>
        <taxon>Robertmurraya</taxon>
    </lineage>
</organism>
<dbReference type="Proteomes" id="UP001290455">
    <property type="component" value="Unassembled WGS sequence"/>
</dbReference>
<evidence type="ECO:0008006" key="4">
    <source>
        <dbReference type="Google" id="ProtNLM"/>
    </source>
</evidence>
<gene>
    <name evidence="2" type="ORF">SM124_22275</name>
</gene>
<dbReference type="EMBL" id="JAXOFX010000025">
    <property type="protein sequence ID" value="MDZ5474425.1"/>
    <property type="molecule type" value="Genomic_DNA"/>
</dbReference>
<comment type="caution">
    <text evidence="2">The sequence shown here is derived from an EMBL/GenBank/DDBJ whole genome shotgun (WGS) entry which is preliminary data.</text>
</comment>
<keyword evidence="3" id="KW-1185">Reference proteome</keyword>
<keyword evidence="1" id="KW-0812">Transmembrane</keyword>
<reference evidence="2 3" key="1">
    <citation type="submission" date="2023-11" db="EMBL/GenBank/DDBJ databases">
        <title>Bacillus jintuensis, isolated from a mudflat on the Beibu Gulf coast.</title>
        <authorList>
            <person name="Li M."/>
        </authorList>
    </citation>
    <scope>NUCLEOTIDE SEQUENCE [LARGE SCALE GENOMIC DNA]</scope>
    <source>
        <strain evidence="2 3">31A1R</strain>
    </source>
</reference>